<dbReference type="EMBL" id="JAMKFB020000011">
    <property type="protein sequence ID" value="KAL0181838.1"/>
    <property type="molecule type" value="Genomic_DNA"/>
</dbReference>
<proteinExistence type="predicted"/>
<sequence>MADKRKALHNQNVKDQPLVEGQLVYLRDYGVRGRHKIQDLWSPVVYQVVRAPKEDGVVYTIAPVDDLTK</sequence>
<gene>
    <name evidence="1" type="ORF">M9458_024244</name>
</gene>
<evidence type="ECO:0000313" key="1">
    <source>
        <dbReference type="EMBL" id="KAL0181838.1"/>
    </source>
</evidence>
<organism evidence="1 2">
    <name type="scientific">Cirrhinus mrigala</name>
    <name type="common">Mrigala</name>
    <dbReference type="NCBI Taxonomy" id="683832"/>
    <lineage>
        <taxon>Eukaryota</taxon>
        <taxon>Metazoa</taxon>
        <taxon>Chordata</taxon>
        <taxon>Craniata</taxon>
        <taxon>Vertebrata</taxon>
        <taxon>Euteleostomi</taxon>
        <taxon>Actinopterygii</taxon>
        <taxon>Neopterygii</taxon>
        <taxon>Teleostei</taxon>
        <taxon>Ostariophysi</taxon>
        <taxon>Cypriniformes</taxon>
        <taxon>Cyprinidae</taxon>
        <taxon>Labeoninae</taxon>
        <taxon>Labeonini</taxon>
        <taxon>Cirrhinus</taxon>
    </lineage>
</organism>
<reference evidence="1 2" key="1">
    <citation type="submission" date="2024-05" db="EMBL/GenBank/DDBJ databases">
        <title>Genome sequencing and assembly of Indian major carp, Cirrhinus mrigala (Hamilton, 1822).</title>
        <authorList>
            <person name="Mohindra V."/>
            <person name="Chowdhury L.M."/>
            <person name="Lal K."/>
            <person name="Jena J.K."/>
        </authorList>
    </citation>
    <scope>NUCLEOTIDE SEQUENCE [LARGE SCALE GENOMIC DNA]</scope>
    <source>
        <strain evidence="1">CM1030</strain>
        <tissue evidence="1">Blood</tissue>
    </source>
</reference>
<evidence type="ECO:0000313" key="2">
    <source>
        <dbReference type="Proteomes" id="UP001529510"/>
    </source>
</evidence>
<comment type="caution">
    <text evidence="1">The sequence shown here is derived from an EMBL/GenBank/DDBJ whole genome shotgun (WGS) entry which is preliminary data.</text>
</comment>
<feature type="non-terminal residue" evidence="1">
    <location>
        <position position="69"/>
    </location>
</feature>
<keyword evidence="2" id="KW-1185">Reference proteome</keyword>
<protein>
    <submittedName>
        <fullName evidence="1">Uncharacterized protein</fullName>
    </submittedName>
</protein>
<accession>A0ABD0Q6C4</accession>
<dbReference type="Proteomes" id="UP001529510">
    <property type="component" value="Unassembled WGS sequence"/>
</dbReference>
<name>A0ABD0Q6C4_CIRMR</name>
<dbReference type="AlphaFoldDB" id="A0ABD0Q6C4"/>